<protein>
    <submittedName>
        <fullName evidence="2">Uncharacterized protein</fullName>
    </submittedName>
</protein>
<accession>A0A545V2R3</accession>
<dbReference type="Proteomes" id="UP000315783">
    <property type="component" value="Unassembled WGS sequence"/>
</dbReference>
<proteinExistence type="predicted"/>
<organism evidence="2 3">
    <name type="scientific">Cordyceps javanica</name>
    <dbReference type="NCBI Taxonomy" id="43265"/>
    <lineage>
        <taxon>Eukaryota</taxon>
        <taxon>Fungi</taxon>
        <taxon>Dikarya</taxon>
        <taxon>Ascomycota</taxon>
        <taxon>Pezizomycotina</taxon>
        <taxon>Sordariomycetes</taxon>
        <taxon>Hypocreomycetidae</taxon>
        <taxon>Hypocreales</taxon>
        <taxon>Cordycipitaceae</taxon>
        <taxon>Cordyceps</taxon>
    </lineage>
</organism>
<sequence>MTKKRSCSQTDERSRSKQAMRGGWRVALQGSRNNQSSTQVCSGPVDCERALARSAPESLPEYMH</sequence>
<dbReference type="EMBL" id="SPUK01000007">
    <property type="protein sequence ID" value="TQV96001.1"/>
    <property type="molecule type" value="Genomic_DNA"/>
</dbReference>
<comment type="caution">
    <text evidence="2">The sequence shown here is derived from an EMBL/GenBank/DDBJ whole genome shotgun (WGS) entry which is preliminary data.</text>
</comment>
<reference evidence="2 3" key="1">
    <citation type="journal article" date="2019" name="Appl. Microbiol. Biotechnol.">
        <title>Genome sequence of Isaria javanica and comparative genome analysis insights into family S53 peptidase evolution in fungal entomopathogens.</title>
        <authorList>
            <person name="Lin R."/>
            <person name="Zhang X."/>
            <person name="Xin B."/>
            <person name="Zou M."/>
            <person name="Gao Y."/>
            <person name="Qin F."/>
            <person name="Hu Q."/>
            <person name="Xie B."/>
            <person name="Cheng X."/>
        </authorList>
    </citation>
    <scope>NUCLEOTIDE SEQUENCE [LARGE SCALE GENOMIC DNA]</scope>
    <source>
        <strain evidence="2 3">IJ1G</strain>
    </source>
</reference>
<gene>
    <name evidence="2" type="ORF">IF1G_05830</name>
</gene>
<feature type="region of interest" description="Disordered" evidence="1">
    <location>
        <begin position="1"/>
        <end position="23"/>
    </location>
</feature>
<evidence type="ECO:0000313" key="3">
    <source>
        <dbReference type="Proteomes" id="UP000315783"/>
    </source>
</evidence>
<dbReference type="AlphaFoldDB" id="A0A545V2R3"/>
<name>A0A545V2R3_9HYPO</name>
<keyword evidence="3" id="KW-1185">Reference proteome</keyword>
<evidence type="ECO:0000256" key="1">
    <source>
        <dbReference type="SAM" id="MobiDB-lite"/>
    </source>
</evidence>
<evidence type="ECO:0000313" key="2">
    <source>
        <dbReference type="EMBL" id="TQV96001.1"/>
    </source>
</evidence>